<comment type="subcellular location">
    <subcellularLocation>
        <location evidence="1 7">Cell membrane</location>
        <topology evidence="1 7">Multi-pass membrane protein</topology>
    </subcellularLocation>
</comment>
<feature type="transmembrane region" description="Helical" evidence="7">
    <location>
        <begin position="253"/>
        <end position="274"/>
    </location>
</feature>
<dbReference type="InterPro" id="IPR000515">
    <property type="entry name" value="MetI-like"/>
</dbReference>
<dbReference type="CDD" id="cd06261">
    <property type="entry name" value="TM_PBP2"/>
    <property type="match status" value="1"/>
</dbReference>
<evidence type="ECO:0000256" key="2">
    <source>
        <dbReference type="ARBA" id="ARBA00022448"/>
    </source>
</evidence>
<keyword evidence="2 7" id="KW-0813">Transport</keyword>
<proteinExistence type="inferred from homology"/>
<dbReference type="Pfam" id="PF00528">
    <property type="entry name" value="BPD_transp_1"/>
    <property type="match status" value="1"/>
</dbReference>
<name>A0ABP7ZNZ2_9MICO</name>
<evidence type="ECO:0000256" key="3">
    <source>
        <dbReference type="ARBA" id="ARBA00022475"/>
    </source>
</evidence>
<feature type="domain" description="ABC transmembrane type-1" evidence="8">
    <location>
        <begin position="83"/>
        <end position="274"/>
    </location>
</feature>
<keyword evidence="10" id="KW-1185">Reference proteome</keyword>
<evidence type="ECO:0000256" key="7">
    <source>
        <dbReference type="RuleBase" id="RU363032"/>
    </source>
</evidence>
<feature type="transmembrane region" description="Helical" evidence="7">
    <location>
        <begin position="29"/>
        <end position="52"/>
    </location>
</feature>
<dbReference type="RefSeq" id="WP_344792880.1">
    <property type="nucleotide sequence ID" value="NZ_BAABBV010000002.1"/>
</dbReference>
<evidence type="ECO:0000313" key="10">
    <source>
        <dbReference type="Proteomes" id="UP001415169"/>
    </source>
</evidence>
<evidence type="ECO:0000256" key="1">
    <source>
        <dbReference type="ARBA" id="ARBA00004651"/>
    </source>
</evidence>
<evidence type="ECO:0000256" key="4">
    <source>
        <dbReference type="ARBA" id="ARBA00022692"/>
    </source>
</evidence>
<evidence type="ECO:0000313" key="9">
    <source>
        <dbReference type="EMBL" id="GAA4166728.1"/>
    </source>
</evidence>
<dbReference type="PROSITE" id="PS50928">
    <property type="entry name" value="ABC_TM1"/>
    <property type="match status" value="1"/>
</dbReference>
<dbReference type="SUPFAM" id="SSF161098">
    <property type="entry name" value="MetI-like"/>
    <property type="match status" value="1"/>
</dbReference>
<dbReference type="Proteomes" id="UP001415169">
    <property type="component" value="Unassembled WGS sequence"/>
</dbReference>
<comment type="similarity">
    <text evidence="7">Belongs to the binding-protein-dependent transport system permease family.</text>
</comment>
<accession>A0ABP7ZNZ2</accession>
<evidence type="ECO:0000256" key="6">
    <source>
        <dbReference type="ARBA" id="ARBA00023136"/>
    </source>
</evidence>
<evidence type="ECO:0000256" key="5">
    <source>
        <dbReference type="ARBA" id="ARBA00022989"/>
    </source>
</evidence>
<dbReference type="InterPro" id="IPR035906">
    <property type="entry name" value="MetI-like_sf"/>
</dbReference>
<feature type="transmembrane region" description="Helical" evidence="7">
    <location>
        <begin position="120"/>
        <end position="143"/>
    </location>
</feature>
<organism evidence="9 10">
    <name type="scientific">Gryllotalpicola daejeonensis</name>
    <dbReference type="NCBI Taxonomy" id="993087"/>
    <lineage>
        <taxon>Bacteria</taxon>
        <taxon>Bacillati</taxon>
        <taxon>Actinomycetota</taxon>
        <taxon>Actinomycetes</taxon>
        <taxon>Micrococcales</taxon>
        <taxon>Microbacteriaceae</taxon>
        <taxon>Gryllotalpicola</taxon>
    </lineage>
</organism>
<reference evidence="9" key="1">
    <citation type="journal article" date="2014" name="Int. J. Syst. Evol. Microbiol.">
        <title>Complete genome of a new Firmicutes species belonging to the dominant human colonic microbiota ('Ruminococcus bicirculans') reveals two chromosomes and a selective capacity to utilize plant glucans.</title>
        <authorList>
            <consortium name="NISC Comparative Sequencing Program"/>
            <person name="Wegmann U."/>
            <person name="Louis P."/>
            <person name="Goesmann A."/>
            <person name="Henrissat B."/>
            <person name="Duncan S.H."/>
            <person name="Flint H.J."/>
        </authorList>
    </citation>
    <scope>NUCLEOTIDE SEQUENCE</scope>
    <source>
        <strain evidence="9">JCM 17590</strain>
    </source>
</reference>
<evidence type="ECO:0000259" key="8">
    <source>
        <dbReference type="PROSITE" id="PS50928"/>
    </source>
</evidence>
<dbReference type="EMBL" id="BAABBV010000002">
    <property type="protein sequence ID" value="GAA4166728.1"/>
    <property type="molecule type" value="Genomic_DNA"/>
</dbReference>
<gene>
    <name evidence="9" type="ORF">GCM10022286_31850</name>
</gene>
<dbReference type="PANTHER" id="PTHR32243">
    <property type="entry name" value="MALTOSE TRANSPORT SYSTEM PERMEASE-RELATED"/>
    <property type="match status" value="1"/>
</dbReference>
<dbReference type="InterPro" id="IPR050901">
    <property type="entry name" value="BP-dep_ABC_trans_perm"/>
</dbReference>
<feature type="transmembrane region" description="Helical" evidence="7">
    <location>
        <begin position="155"/>
        <end position="174"/>
    </location>
</feature>
<reference evidence="9" key="2">
    <citation type="submission" date="2023-12" db="EMBL/GenBank/DDBJ databases">
        <authorList>
            <person name="Sun Q."/>
            <person name="Inoue M."/>
        </authorList>
    </citation>
    <scope>NUCLEOTIDE SEQUENCE</scope>
    <source>
        <strain evidence="9">JCM 17590</strain>
    </source>
</reference>
<keyword evidence="3" id="KW-1003">Cell membrane</keyword>
<keyword evidence="4 7" id="KW-0812">Transmembrane</keyword>
<protein>
    <submittedName>
        <fullName evidence="9">Carbohydrate ABC transporter permease</fullName>
    </submittedName>
</protein>
<keyword evidence="6 7" id="KW-0472">Membrane</keyword>
<keyword evidence="5 7" id="KW-1133">Transmembrane helix</keyword>
<comment type="caution">
    <text evidence="9">The sequence shown here is derived from an EMBL/GenBank/DDBJ whole genome shotgun (WGS) entry which is preliminary data.</text>
</comment>
<dbReference type="PANTHER" id="PTHR32243:SF18">
    <property type="entry name" value="INNER MEMBRANE ABC TRANSPORTER PERMEASE PROTEIN YCJP"/>
    <property type="match status" value="1"/>
</dbReference>
<feature type="transmembrane region" description="Helical" evidence="7">
    <location>
        <begin position="208"/>
        <end position="230"/>
    </location>
</feature>
<sequence length="290" mass="31465">MSTETANIRLAGVAGRRRRLGELGERGKWWRFLAIVFITAVVIVPVVAVFILSLTPAFGSTETGLTFANYGHIFTATNLSYWLENSLFVALVTVVVAVAVAAPAGYVLSRGRNKLISGYALILFVIQSLPVVTAVIPLFFLFVKLNLNDNLAGVMIIYIGSTMSVAIWMMAAYFDSIPITLEEAAWIDGASVFGSFTRVVLRNSLPGILSTAIFSFLLAWNDYLIAVVFLKSDVNYTLPIGLQTFFQQNATDWGNVMAVAVIMMLPPIIVFAALNRYFSVGGIGGSLAGR</sequence>
<feature type="transmembrane region" description="Helical" evidence="7">
    <location>
        <begin position="87"/>
        <end position="108"/>
    </location>
</feature>
<dbReference type="Gene3D" id="1.10.3720.10">
    <property type="entry name" value="MetI-like"/>
    <property type="match status" value="1"/>
</dbReference>